<evidence type="ECO:0000256" key="1">
    <source>
        <dbReference type="ARBA" id="ARBA00004752"/>
    </source>
</evidence>
<gene>
    <name evidence="10" type="ORF">ACFFIZ_19815</name>
</gene>
<name>A0ABV6CU18_9RHOB</name>
<dbReference type="InterPro" id="IPR036366">
    <property type="entry name" value="PGBDSf"/>
</dbReference>
<dbReference type="InterPro" id="IPR038063">
    <property type="entry name" value="Transpep_catalytic_dom"/>
</dbReference>
<feature type="active site" description="Proton donor/acceptor" evidence="7">
    <location>
        <position position="432"/>
    </location>
</feature>
<evidence type="ECO:0000256" key="4">
    <source>
        <dbReference type="ARBA" id="ARBA00022960"/>
    </source>
</evidence>
<dbReference type="SUPFAM" id="SSF141523">
    <property type="entry name" value="L,D-transpeptidase catalytic domain-like"/>
    <property type="match status" value="1"/>
</dbReference>
<comment type="pathway">
    <text evidence="1 7">Cell wall biogenesis; peptidoglycan biosynthesis.</text>
</comment>
<dbReference type="Pfam" id="PF03734">
    <property type="entry name" value="YkuD"/>
    <property type="match status" value="1"/>
</dbReference>
<dbReference type="Gene3D" id="2.40.440.10">
    <property type="entry name" value="L,D-transpeptidase catalytic domain-like"/>
    <property type="match status" value="1"/>
</dbReference>
<keyword evidence="11" id="KW-1185">Reference proteome</keyword>
<dbReference type="InterPro" id="IPR005490">
    <property type="entry name" value="LD_TPept_cat_dom"/>
</dbReference>
<feature type="signal peptide" evidence="8">
    <location>
        <begin position="1"/>
        <end position="22"/>
    </location>
</feature>
<keyword evidence="6 7" id="KW-0961">Cell wall biogenesis/degradation</keyword>
<feature type="chain" id="PRO_5046594410" evidence="8">
    <location>
        <begin position="23"/>
        <end position="540"/>
    </location>
</feature>
<dbReference type="InterPro" id="IPR045380">
    <property type="entry name" value="LD_TPept_scaffold_dom"/>
</dbReference>
<evidence type="ECO:0000313" key="10">
    <source>
        <dbReference type="EMBL" id="MFC0202493.1"/>
    </source>
</evidence>
<feature type="active site" description="Nucleophile" evidence="7">
    <location>
        <position position="451"/>
    </location>
</feature>
<feature type="domain" description="L,D-TPase catalytic" evidence="9">
    <location>
        <begin position="300"/>
        <end position="476"/>
    </location>
</feature>
<comment type="caution">
    <text evidence="10">The sequence shown here is derived from an EMBL/GenBank/DDBJ whole genome shotgun (WGS) entry which is preliminary data.</text>
</comment>
<sequence length="540" mass="58886">MKRLAGLVVTLTLMLGVPVAVVAQDGVASVSAAIAPKLRFTPSQMALAQMVAGDADLAAFYGGNGLQPIFLGAGGAARREALRNVIAEAPRHGIPSERYRPDRLPQVAESLQDEIAYGRQAARLLRDLSGGILTPASADPEIKRAPQRPSIPALLDRFQIAADPASILRQAAPRHPAYLALQEALSGPAELAVPADLPKAPEAVWRSGMRGDGVVPLRDRLAAIGFRTVSDDPTLYDTALSDAVAEYQRAAGLPDDGVAGPRTIGMLNGDAASGQDDRQRAILIALERMRWMAGTDLGTRHVWVNIPEFSTIIVDQGAEVFRTRSVMGRNISDMRTPEFSEMMSHLVVNPSWNVPRSITVRDYLPKLQDNRNAVAHLDVVDGSGRVLSRDAVDFSRYTAANFPYRLRQKPSGDNALGVVKFIFPNRWNIYLHDTPSKHLFGNRVRAESNGCIRIGDPVDLAQALLSRQTDDPAAMFRRALDSGRETWLKLQPPVPVHLVYFTAWPDASGRVRFFADVYGRDARVWQALQDAGVDLPRQGL</sequence>
<protein>
    <submittedName>
        <fullName evidence="10">Murein L,D-transpeptidase</fullName>
    </submittedName>
</protein>
<proteinExistence type="inferred from homology"/>
<dbReference type="PANTHER" id="PTHR41533">
    <property type="entry name" value="L,D-TRANSPEPTIDASE HI_1667-RELATED"/>
    <property type="match status" value="1"/>
</dbReference>
<dbReference type="Pfam" id="PF20142">
    <property type="entry name" value="Scaffold"/>
    <property type="match status" value="1"/>
</dbReference>
<dbReference type="InterPro" id="IPR052905">
    <property type="entry name" value="LD-transpeptidase_YkuD-like"/>
</dbReference>
<dbReference type="SUPFAM" id="SSF47090">
    <property type="entry name" value="PGBD-like"/>
    <property type="match status" value="1"/>
</dbReference>
<evidence type="ECO:0000256" key="7">
    <source>
        <dbReference type="PROSITE-ProRule" id="PRU01373"/>
    </source>
</evidence>
<evidence type="ECO:0000313" key="11">
    <source>
        <dbReference type="Proteomes" id="UP001589795"/>
    </source>
</evidence>
<dbReference type="PROSITE" id="PS52029">
    <property type="entry name" value="LD_TPASE"/>
    <property type="match status" value="1"/>
</dbReference>
<evidence type="ECO:0000256" key="5">
    <source>
        <dbReference type="ARBA" id="ARBA00022984"/>
    </source>
</evidence>
<dbReference type="PANTHER" id="PTHR41533:SF2">
    <property type="entry name" value="BLR7131 PROTEIN"/>
    <property type="match status" value="1"/>
</dbReference>
<evidence type="ECO:0000256" key="2">
    <source>
        <dbReference type="ARBA" id="ARBA00005992"/>
    </source>
</evidence>
<keyword evidence="8" id="KW-0732">Signal</keyword>
<evidence type="ECO:0000256" key="8">
    <source>
        <dbReference type="SAM" id="SignalP"/>
    </source>
</evidence>
<keyword evidence="4 7" id="KW-0133">Cell shape</keyword>
<reference evidence="10 11" key="1">
    <citation type="submission" date="2024-09" db="EMBL/GenBank/DDBJ databases">
        <authorList>
            <person name="Sun Q."/>
            <person name="Mori K."/>
        </authorList>
    </citation>
    <scope>NUCLEOTIDE SEQUENCE [LARGE SCALE GENOMIC DNA]</scope>
    <source>
        <strain evidence="10 11">CCM 7904</strain>
    </source>
</reference>
<dbReference type="CDD" id="cd16913">
    <property type="entry name" value="YkuD_like"/>
    <property type="match status" value="1"/>
</dbReference>
<keyword evidence="5 7" id="KW-0573">Peptidoglycan synthesis</keyword>
<dbReference type="Pfam" id="PF01471">
    <property type="entry name" value="PG_binding_1"/>
    <property type="match status" value="1"/>
</dbReference>
<dbReference type="RefSeq" id="WP_265507052.1">
    <property type="nucleotide sequence ID" value="NZ_JAOTBE010000023.1"/>
</dbReference>
<evidence type="ECO:0000256" key="6">
    <source>
        <dbReference type="ARBA" id="ARBA00023316"/>
    </source>
</evidence>
<organism evidence="10 11">
    <name type="scientific">Paracoccus rhizosphaerae</name>
    <dbReference type="NCBI Taxonomy" id="1133347"/>
    <lineage>
        <taxon>Bacteria</taxon>
        <taxon>Pseudomonadati</taxon>
        <taxon>Pseudomonadota</taxon>
        <taxon>Alphaproteobacteria</taxon>
        <taxon>Rhodobacterales</taxon>
        <taxon>Paracoccaceae</taxon>
        <taxon>Paracoccus</taxon>
    </lineage>
</organism>
<dbReference type="EMBL" id="JBHLWQ010000192">
    <property type="protein sequence ID" value="MFC0202493.1"/>
    <property type="molecule type" value="Genomic_DNA"/>
</dbReference>
<dbReference type="Gene3D" id="1.10.101.10">
    <property type="entry name" value="PGBD-like superfamily/PGBD"/>
    <property type="match status" value="1"/>
</dbReference>
<evidence type="ECO:0000256" key="3">
    <source>
        <dbReference type="ARBA" id="ARBA00022679"/>
    </source>
</evidence>
<comment type="similarity">
    <text evidence="2">Belongs to the YkuD family.</text>
</comment>
<dbReference type="InterPro" id="IPR002477">
    <property type="entry name" value="Peptidoglycan-bd-like"/>
</dbReference>
<dbReference type="Proteomes" id="UP001589795">
    <property type="component" value="Unassembled WGS sequence"/>
</dbReference>
<accession>A0ABV6CU18</accession>
<evidence type="ECO:0000259" key="9">
    <source>
        <dbReference type="PROSITE" id="PS52029"/>
    </source>
</evidence>
<dbReference type="InterPro" id="IPR036365">
    <property type="entry name" value="PGBD-like_sf"/>
</dbReference>
<keyword evidence="3" id="KW-0808">Transferase</keyword>